<reference evidence="2 3" key="1">
    <citation type="submission" date="2020-05" db="EMBL/GenBank/DDBJ databases">
        <authorList>
            <person name="Whitworth D."/>
        </authorList>
    </citation>
    <scope>NUCLEOTIDE SEQUENCE [LARGE SCALE GENOMIC DNA]</scope>
    <source>
        <strain evidence="2 3">AM005</strain>
    </source>
</reference>
<gene>
    <name evidence="2" type="ORF">HNV28_27465</name>
</gene>
<organism evidence="2 3">
    <name type="scientific">Myxococcus xanthus</name>
    <dbReference type="NCBI Taxonomy" id="34"/>
    <lineage>
        <taxon>Bacteria</taxon>
        <taxon>Pseudomonadati</taxon>
        <taxon>Myxococcota</taxon>
        <taxon>Myxococcia</taxon>
        <taxon>Myxococcales</taxon>
        <taxon>Cystobacterineae</taxon>
        <taxon>Myxococcaceae</taxon>
        <taxon>Myxococcus</taxon>
    </lineage>
</organism>
<feature type="transmembrane region" description="Helical" evidence="1">
    <location>
        <begin position="42"/>
        <end position="61"/>
    </location>
</feature>
<evidence type="ECO:0000313" key="3">
    <source>
        <dbReference type="Proteomes" id="UP000533080"/>
    </source>
</evidence>
<feature type="transmembrane region" description="Helical" evidence="1">
    <location>
        <begin position="209"/>
        <end position="227"/>
    </location>
</feature>
<keyword evidence="1" id="KW-0472">Membrane</keyword>
<evidence type="ECO:0000256" key="1">
    <source>
        <dbReference type="SAM" id="Phobius"/>
    </source>
</evidence>
<proteinExistence type="predicted"/>
<feature type="transmembrane region" description="Helical" evidence="1">
    <location>
        <begin position="233"/>
        <end position="262"/>
    </location>
</feature>
<comment type="caution">
    <text evidence="2">The sequence shown here is derived from an EMBL/GenBank/DDBJ whole genome shotgun (WGS) entry which is preliminary data.</text>
</comment>
<protein>
    <submittedName>
        <fullName evidence="2">Uncharacterized protein</fullName>
    </submittedName>
</protein>
<feature type="transmembrane region" description="Helical" evidence="1">
    <location>
        <begin position="12"/>
        <end position="30"/>
    </location>
</feature>
<accession>A0A7Y4IML2</accession>
<dbReference type="Proteomes" id="UP000533080">
    <property type="component" value="Unassembled WGS sequence"/>
</dbReference>
<dbReference type="AlphaFoldDB" id="A0A7Y4IML2"/>
<feature type="transmembrane region" description="Helical" evidence="1">
    <location>
        <begin position="181"/>
        <end position="202"/>
    </location>
</feature>
<name>A0A7Y4IML2_MYXXA</name>
<sequence length="273" mass="29389">MSMMELSADGRAAAAFIALSALGVCGAMIHEARRGTAAHRERVTTSLVVLLVLILAVLPALETVSPGEPLAGGEVTEKGQHIAIPPAAEGGVLLVVRGSLAKEGAREVLFSIAGMEEVVVGTLEQTHTHMRRRGVRTHAWRERLGFHQRGFIPQGSHELRVERLEGSLEGPLRVELYRSRWPFPLLACAAGLSLLTAAVLHARLRLRRYALWAGTALGMGLFTAGWGEPHADIMFAAASLFMGFTLGAPLGWLAVLSLQSLFSPTVRGKRRRS</sequence>
<dbReference type="RefSeq" id="WP_171443970.1">
    <property type="nucleotide sequence ID" value="NZ_JABFNS010000116.1"/>
</dbReference>
<dbReference type="EMBL" id="JABFNT010000110">
    <property type="protein sequence ID" value="NOJ82022.1"/>
    <property type="molecule type" value="Genomic_DNA"/>
</dbReference>
<keyword evidence="1" id="KW-1133">Transmembrane helix</keyword>
<evidence type="ECO:0000313" key="2">
    <source>
        <dbReference type="EMBL" id="NOJ82022.1"/>
    </source>
</evidence>
<keyword evidence="1" id="KW-0812">Transmembrane</keyword>